<organism evidence="2">
    <name type="scientific">uncultured Acetobacteraceae bacterium</name>
    <dbReference type="NCBI Taxonomy" id="169975"/>
    <lineage>
        <taxon>Bacteria</taxon>
        <taxon>Pseudomonadati</taxon>
        <taxon>Pseudomonadota</taxon>
        <taxon>Alphaproteobacteria</taxon>
        <taxon>Acetobacterales</taxon>
        <taxon>Acetobacteraceae</taxon>
        <taxon>environmental samples</taxon>
    </lineage>
</organism>
<dbReference type="EMBL" id="CADCTG010000069">
    <property type="protein sequence ID" value="CAA9221307.1"/>
    <property type="molecule type" value="Genomic_DNA"/>
</dbReference>
<name>A0A6J4HG15_9PROT</name>
<feature type="region of interest" description="Disordered" evidence="1">
    <location>
        <begin position="1"/>
        <end position="77"/>
    </location>
</feature>
<feature type="non-terminal residue" evidence="2">
    <location>
        <position position="1"/>
    </location>
</feature>
<gene>
    <name evidence="2" type="ORF">AVDCRST_MAG08-598</name>
</gene>
<protein>
    <submittedName>
        <fullName evidence="2">Paraquat-inducible protein B</fullName>
    </submittedName>
</protein>
<reference evidence="2" key="1">
    <citation type="submission" date="2020-02" db="EMBL/GenBank/DDBJ databases">
        <authorList>
            <person name="Meier V. D."/>
        </authorList>
    </citation>
    <scope>NUCLEOTIDE SEQUENCE</scope>
    <source>
        <strain evidence="2">AVDCRST_MAG08</strain>
    </source>
</reference>
<feature type="non-terminal residue" evidence="2">
    <location>
        <position position="77"/>
    </location>
</feature>
<feature type="compositionally biased region" description="Low complexity" evidence="1">
    <location>
        <begin position="57"/>
        <end position="77"/>
    </location>
</feature>
<sequence length="77" mass="7817">APTAGHSLRPAGHRHPGQSALAPDRPRLRRALAVQPGRRSPDAAAQRRGAVAPHPGGPLASPPRGAGPRPRQPGAAV</sequence>
<dbReference type="AlphaFoldDB" id="A0A6J4HG15"/>
<evidence type="ECO:0000313" key="2">
    <source>
        <dbReference type="EMBL" id="CAA9221307.1"/>
    </source>
</evidence>
<proteinExistence type="predicted"/>
<accession>A0A6J4HG15</accession>
<evidence type="ECO:0000256" key="1">
    <source>
        <dbReference type="SAM" id="MobiDB-lite"/>
    </source>
</evidence>